<organism evidence="3 4">
    <name type="scientific">Paratrimastix pyriformis</name>
    <dbReference type="NCBI Taxonomy" id="342808"/>
    <lineage>
        <taxon>Eukaryota</taxon>
        <taxon>Metamonada</taxon>
        <taxon>Preaxostyla</taxon>
        <taxon>Paratrimastigidae</taxon>
        <taxon>Paratrimastix</taxon>
    </lineage>
</organism>
<feature type="repeat" description="TPR" evidence="1">
    <location>
        <begin position="389"/>
        <end position="422"/>
    </location>
</feature>
<name>A0ABQ8UAS7_9EUKA</name>
<feature type="compositionally biased region" description="Pro residues" evidence="2">
    <location>
        <begin position="274"/>
        <end position="284"/>
    </location>
</feature>
<dbReference type="InterPro" id="IPR019734">
    <property type="entry name" value="TPR_rpt"/>
</dbReference>
<dbReference type="InterPro" id="IPR011990">
    <property type="entry name" value="TPR-like_helical_dom_sf"/>
</dbReference>
<dbReference type="PANTHER" id="PTHR21581:SF6">
    <property type="entry name" value="TRAFFICKING PROTEIN PARTICLE COMPLEX SUBUNIT 12"/>
    <property type="match status" value="1"/>
</dbReference>
<dbReference type="SMART" id="SM00028">
    <property type="entry name" value="TPR"/>
    <property type="match status" value="3"/>
</dbReference>
<dbReference type="Pfam" id="PF14559">
    <property type="entry name" value="TPR_19"/>
    <property type="match status" value="1"/>
</dbReference>
<proteinExistence type="predicted"/>
<evidence type="ECO:0000313" key="3">
    <source>
        <dbReference type="EMBL" id="KAJ4456404.1"/>
    </source>
</evidence>
<feature type="compositionally biased region" description="Pro residues" evidence="2">
    <location>
        <begin position="33"/>
        <end position="46"/>
    </location>
</feature>
<dbReference type="Gene3D" id="1.25.40.10">
    <property type="entry name" value="Tetratricopeptide repeat domain"/>
    <property type="match status" value="1"/>
</dbReference>
<feature type="compositionally biased region" description="Pro residues" evidence="2">
    <location>
        <begin position="209"/>
        <end position="227"/>
    </location>
</feature>
<accession>A0ABQ8UAS7</accession>
<dbReference type="PROSITE" id="PS50005">
    <property type="entry name" value="TPR"/>
    <property type="match status" value="1"/>
</dbReference>
<evidence type="ECO:0000313" key="4">
    <source>
        <dbReference type="Proteomes" id="UP001141327"/>
    </source>
</evidence>
<dbReference type="EMBL" id="JAPMOS010000071">
    <property type="protein sequence ID" value="KAJ4456404.1"/>
    <property type="molecule type" value="Genomic_DNA"/>
</dbReference>
<feature type="compositionally biased region" description="Polar residues" evidence="2">
    <location>
        <begin position="195"/>
        <end position="206"/>
    </location>
</feature>
<feature type="compositionally biased region" description="Low complexity" evidence="2">
    <location>
        <begin position="262"/>
        <end position="273"/>
    </location>
</feature>
<feature type="region of interest" description="Disordered" evidence="2">
    <location>
        <begin position="195"/>
        <end position="239"/>
    </location>
</feature>
<feature type="region of interest" description="Disordered" evidence="2">
    <location>
        <begin position="255"/>
        <end position="311"/>
    </location>
</feature>
<reference evidence="3" key="1">
    <citation type="journal article" date="2022" name="bioRxiv">
        <title>Genomics of Preaxostyla Flagellates Illuminates Evolutionary Transitions and the Path Towards Mitochondrial Loss.</title>
        <authorList>
            <person name="Novak L.V.F."/>
            <person name="Treitli S.C."/>
            <person name="Pyrih J."/>
            <person name="Halakuc P."/>
            <person name="Pipaliya S.V."/>
            <person name="Vacek V."/>
            <person name="Brzon O."/>
            <person name="Soukal P."/>
            <person name="Eme L."/>
            <person name="Dacks J.B."/>
            <person name="Karnkowska A."/>
            <person name="Elias M."/>
            <person name="Hampl V."/>
        </authorList>
    </citation>
    <scope>NUCLEOTIDE SEQUENCE</scope>
    <source>
        <strain evidence="3">RCP-MX</strain>
    </source>
</reference>
<dbReference type="PANTHER" id="PTHR21581">
    <property type="entry name" value="D-ALANYL-D-ALANINE CARBOXYPEPTIDASE"/>
    <property type="match status" value="1"/>
</dbReference>
<protein>
    <submittedName>
        <fullName evidence="3">Trafficking protein particle complex subunit 12</fullName>
    </submittedName>
</protein>
<sequence length="532" mass="57884">MAELTQPLKGGVRLSLSSPLEVDPLSQFSTEFQPPPATYRKPPPAAPSLSDPVLAFLTRNVQSRPRLRASDLPKTVQSLKLLMQHESWMSALDLTDLLPQALWHTHRPRILMCRAICWYKLGKYSEVDVEFAPFSSIMLTSHELFIPFALRLLYARLPLHQEDPSEAMSRLYKLVRWCKDHVSWIAIQPEVIPTSTPDSGLSSSKTPVGLPPSPAPLGTPQRTPPPFRELSSARHTTAVDEDPLAGLYQELESDEVLPPPASSTSPAALSPASSPSPSPPPPQPTGAAAPPATSSWSDHAELRQPPTRSQLIERTRQDLVRVYLALATFHTGRKDYALALNALGEALPLSPAPEVIWSHVCRVLIEMGDLAGAQRAVARMEQTAGQRHALVSMMRGLLAVAQGDTDAAIGHFKAVLELEPTNTAAANNLSICYLMKVRVDEAITTLEQCIREDPYHTLNTTLLDNLAQLYDIGHPRATERKSLLVRLTQLYGPEHIILPGSLASVSATVMLGGSTIGVNNPMSSNGTAVGPL</sequence>
<dbReference type="Proteomes" id="UP001141327">
    <property type="component" value="Unassembled WGS sequence"/>
</dbReference>
<comment type="caution">
    <text evidence="3">The sequence shown here is derived from an EMBL/GenBank/DDBJ whole genome shotgun (WGS) entry which is preliminary data.</text>
</comment>
<evidence type="ECO:0000256" key="2">
    <source>
        <dbReference type="SAM" id="MobiDB-lite"/>
    </source>
</evidence>
<dbReference type="SUPFAM" id="SSF48452">
    <property type="entry name" value="TPR-like"/>
    <property type="match status" value="1"/>
</dbReference>
<keyword evidence="4" id="KW-1185">Reference proteome</keyword>
<feature type="region of interest" description="Disordered" evidence="2">
    <location>
        <begin position="26"/>
        <end position="46"/>
    </location>
</feature>
<keyword evidence="1" id="KW-0802">TPR repeat</keyword>
<evidence type="ECO:0000256" key="1">
    <source>
        <dbReference type="PROSITE-ProRule" id="PRU00339"/>
    </source>
</evidence>
<feature type="compositionally biased region" description="Low complexity" evidence="2">
    <location>
        <begin position="285"/>
        <end position="295"/>
    </location>
</feature>
<gene>
    <name evidence="3" type="ORF">PAPYR_8371</name>
</gene>